<evidence type="ECO:0000313" key="6">
    <source>
        <dbReference type="Proteomes" id="UP000777438"/>
    </source>
</evidence>
<dbReference type="Pfam" id="PF12796">
    <property type="entry name" value="Ank_2"/>
    <property type="match status" value="1"/>
</dbReference>
<dbReference type="Pfam" id="PF06985">
    <property type="entry name" value="HET"/>
    <property type="match status" value="1"/>
</dbReference>
<dbReference type="OrthoDB" id="194358at2759"/>
<dbReference type="PANTHER" id="PTHR10622:SF10">
    <property type="entry name" value="HET DOMAIN-CONTAINING PROTEIN"/>
    <property type="match status" value="1"/>
</dbReference>
<dbReference type="Pfam" id="PF26640">
    <property type="entry name" value="DUF8212"/>
    <property type="match status" value="1"/>
</dbReference>
<evidence type="ECO:0000256" key="2">
    <source>
        <dbReference type="SAM" id="MobiDB-lite"/>
    </source>
</evidence>
<dbReference type="InterPro" id="IPR002110">
    <property type="entry name" value="Ankyrin_rpt"/>
</dbReference>
<organism evidence="5 6">
    <name type="scientific">Thelonectria olida</name>
    <dbReference type="NCBI Taxonomy" id="1576542"/>
    <lineage>
        <taxon>Eukaryota</taxon>
        <taxon>Fungi</taxon>
        <taxon>Dikarya</taxon>
        <taxon>Ascomycota</taxon>
        <taxon>Pezizomycotina</taxon>
        <taxon>Sordariomycetes</taxon>
        <taxon>Hypocreomycetidae</taxon>
        <taxon>Hypocreales</taxon>
        <taxon>Nectriaceae</taxon>
        <taxon>Thelonectria</taxon>
    </lineage>
</organism>
<protein>
    <recommendedName>
        <fullName evidence="7">Heterokaryon incompatibility domain-containing protein</fullName>
    </recommendedName>
</protein>
<dbReference type="Gene3D" id="1.25.40.20">
    <property type="entry name" value="Ankyrin repeat-containing domain"/>
    <property type="match status" value="1"/>
</dbReference>
<dbReference type="InterPro" id="IPR058525">
    <property type="entry name" value="DUF8212"/>
</dbReference>
<proteinExistence type="predicted"/>
<evidence type="ECO:0000259" key="3">
    <source>
        <dbReference type="Pfam" id="PF06985"/>
    </source>
</evidence>
<feature type="repeat" description="ANK" evidence="1">
    <location>
        <begin position="671"/>
        <end position="699"/>
    </location>
</feature>
<evidence type="ECO:0000313" key="5">
    <source>
        <dbReference type="EMBL" id="KAH6892533.1"/>
    </source>
</evidence>
<dbReference type="EMBL" id="JAGPYM010000007">
    <property type="protein sequence ID" value="KAH6892533.1"/>
    <property type="molecule type" value="Genomic_DNA"/>
</dbReference>
<evidence type="ECO:0000259" key="4">
    <source>
        <dbReference type="Pfam" id="PF26640"/>
    </source>
</evidence>
<gene>
    <name evidence="5" type="ORF">B0T10DRAFT_438408</name>
</gene>
<dbReference type="PANTHER" id="PTHR10622">
    <property type="entry name" value="HET DOMAIN-CONTAINING PROTEIN"/>
    <property type="match status" value="1"/>
</dbReference>
<dbReference type="InterPro" id="IPR036770">
    <property type="entry name" value="Ankyrin_rpt-contain_sf"/>
</dbReference>
<evidence type="ECO:0000256" key="1">
    <source>
        <dbReference type="PROSITE-ProRule" id="PRU00023"/>
    </source>
</evidence>
<dbReference type="AlphaFoldDB" id="A0A9P8W6W5"/>
<feature type="repeat" description="ANK" evidence="1">
    <location>
        <begin position="869"/>
        <end position="901"/>
    </location>
</feature>
<name>A0A9P8W6W5_9HYPO</name>
<feature type="compositionally biased region" description="Basic and acidic residues" evidence="2">
    <location>
        <begin position="1050"/>
        <end position="1059"/>
    </location>
</feature>
<dbReference type="InterPro" id="IPR010730">
    <property type="entry name" value="HET"/>
</dbReference>
<feature type="compositionally biased region" description="Acidic residues" evidence="2">
    <location>
        <begin position="1037"/>
        <end position="1049"/>
    </location>
</feature>
<feature type="domain" description="DUF8212" evidence="4">
    <location>
        <begin position="245"/>
        <end position="307"/>
    </location>
</feature>
<dbReference type="SMART" id="SM00248">
    <property type="entry name" value="ANK"/>
    <property type="match status" value="7"/>
</dbReference>
<dbReference type="Proteomes" id="UP000777438">
    <property type="component" value="Unassembled WGS sequence"/>
</dbReference>
<sequence>MRLLSTSKVHVVEVHGVNTPAYAILSHTWSDEEILLQDVHSSDAYGSQWSEITSETFKTLGSSNEKGLSKMLKSTDLAARNGYRHIWIDTCCIDKTSSAELSEAINSMYRWYVEADICYAYLADVASAGTEDPFARNSTFRQSRWFNRGWTLQELIASRQVEFYAHDWSYLGSKNGEIEFTRLLNEITGIQLDVLTGEMSPQDMSIASRMHWAADRQTTRVEDVAYCLLGIFDVNMPLLYGEGKRSFIRLQEAILSREEDQSLFAWHSESLTVDEEDQTWQVDSSSGLSGLLADSPDKFWDDSDIEMTMPLTLTGSPPTVSSKGLGVDFLLLPCEDNQLGKEADFRVVLNCERIKNGQRESPVIYLKRIWGLGDQFARVRSDLRTFVPPNISLLEGGTDERVFVKQDPSSDIRIIRVLSAKNAPQLQLPRDLGGHQLKGDWKIKDAWPKQGWAERNQTFQTRNLTFGLPCGIFRLELDAAGHSKTIDVAVGMHATSERLCRSWCQIMTRDSFLDPESAFSWAMREAESGKITYNELSTHDIHGSDMSTWVIVTERNRKRGVDITLHVLSQLAHQEEEEVQREEYGQIIPLSTLSEGEVPLGSKVRIGSRRGGPASLGSIKDYCLNALPAGDTETRRTVQVLFGGDAAEAWSYLDASRILEGRSDSFLQLRPVHWAVIGGNVEILRTLLKAGIDAAGKSDSRQLTGKADRRLTTLHLAMLSETADVFNCLFEFLFPPVEGEGFESDVMRALEQLEATVNNEDYPLHFAASYATTAQFWKSSGFQVLAGQLTNRLGEVPLHRACAMGNIAAVEYLLTSPRMAAFMPAAEGVSRIDNWGRTPLWHAACSDYTGSITKNLLVSGARMNVSDLNGLAPIHVSCRQGTVGCLRRLKAAGANLNLPAGALGLLPAHFAAIFGHKRCMEILLRGTANILTGEVNGFVVNALHLAIANGQEPCARAIWDSLNPKPEFRGWSPCITLESSGPVFKWMHLEVNDQYWFAIEDPLKEGGTKDFVCLTAEERTPKLWVEPGLKAPASQDRDDEDKEAEDAADDEHNQRRDSWRAYPVEHSGGEWQATTPDTNEELTKPENKGLRKASRAIRSLFNR</sequence>
<dbReference type="PROSITE" id="PS50088">
    <property type="entry name" value="ANK_REPEAT"/>
    <property type="match status" value="2"/>
</dbReference>
<reference evidence="5 6" key="1">
    <citation type="journal article" date="2021" name="Nat. Commun.">
        <title>Genetic determinants of endophytism in the Arabidopsis root mycobiome.</title>
        <authorList>
            <person name="Mesny F."/>
            <person name="Miyauchi S."/>
            <person name="Thiergart T."/>
            <person name="Pickel B."/>
            <person name="Atanasova L."/>
            <person name="Karlsson M."/>
            <person name="Huettel B."/>
            <person name="Barry K.W."/>
            <person name="Haridas S."/>
            <person name="Chen C."/>
            <person name="Bauer D."/>
            <person name="Andreopoulos W."/>
            <person name="Pangilinan J."/>
            <person name="LaButti K."/>
            <person name="Riley R."/>
            <person name="Lipzen A."/>
            <person name="Clum A."/>
            <person name="Drula E."/>
            <person name="Henrissat B."/>
            <person name="Kohler A."/>
            <person name="Grigoriev I.V."/>
            <person name="Martin F.M."/>
            <person name="Hacquard S."/>
        </authorList>
    </citation>
    <scope>NUCLEOTIDE SEQUENCE [LARGE SCALE GENOMIC DNA]</scope>
    <source>
        <strain evidence="5 6">MPI-CAGE-CH-0241</strain>
    </source>
</reference>
<keyword evidence="6" id="KW-1185">Reference proteome</keyword>
<comment type="caution">
    <text evidence="5">The sequence shown here is derived from an EMBL/GenBank/DDBJ whole genome shotgun (WGS) entry which is preliminary data.</text>
</comment>
<dbReference type="SUPFAM" id="SSF48403">
    <property type="entry name" value="Ankyrin repeat"/>
    <property type="match status" value="1"/>
</dbReference>
<feature type="domain" description="Heterokaryon incompatibility" evidence="3">
    <location>
        <begin position="22"/>
        <end position="128"/>
    </location>
</feature>
<accession>A0A9P8W6W5</accession>
<evidence type="ECO:0008006" key="7">
    <source>
        <dbReference type="Google" id="ProtNLM"/>
    </source>
</evidence>
<feature type="region of interest" description="Disordered" evidence="2">
    <location>
        <begin position="1024"/>
        <end position="1103"/>
    </location>
</feature>
<keyword evidence="1" id="KW-0040">ANK repeat</keyword>